<evidence type="ECO:0000256" key="2">
    <source>
        <dbReference type="ARBA" id="ARBA00023033"/>
    </source>
</evidence>
<sequence>MKVVIVGGGIGGLAAALMLHDRGIKADVYERSEEIRELGVGINTLPHAIRELANIGLLDALDSVAIRTHELIYQNRQGQTIWQELRGTDAGLDMPQFSIHRGRLQGVLRDAVIERLGADAIRTGHACTGVRPGNNSATAIFQTASAEELPVEGDAVIACDGIHSVVRKQFYPDQGDPKWNGIMLWRGACLWDPFLTGRSMVIAGGMDAKLVLYPIANDARPDAKVLMNWAVAAKMGDGSTPMPRREDWNREGVMSELLPFVENTFSLDVVDPLALIRETGTFYEYPMCDRDPVAQWTFDRVTLLGDAAHPMYPVGSNGASQAILDARCLADRLADCDNDVSAALLAYQTERLPATSEIVRQNRDGGPERVIDLVNQRAPDGFERLEDVAGPDELEAVVRGYQKTAGFDKASVNR</sequence>
<keyword evidence="1" id="KW-0560">Oxidoreductase</keyword>
<accession>A0A1B0THA2</accession>
<dbReference type="NCBIfam" id="NF005720">
    <property type="entry name" value="PRK07538.1"/>
    <property type="match status" value="1"/>
</dbReference>
<dbReference type="Pfam" id="PF01494">
    <property type="entry name" value="FAD_binding_3"/>
    <property type="match status" value="2"/>
</dbReference>
<dbReference type="Gene3D" id="3.50.50.60">
    <property type="entry name" value="FAD/NAD(P)-binding domain"/>
    <property type="match status" value="1"/>
</dbReference>
<organism evidence="4">
    <name type="scientific">uncultured bacterium fosmid I5J7</name>
    <dbReference type="NCBI Taxonomy" id="1701911"/>
    <lineage>
        <taxon>Bacteria</taxon>
        <taxon>environmental samples</taxon>
    </lineage>
</organism>
<feature type="domain" description="FAD-binding" evidence="3">
    <location>
        <begin position="293"/>
        <end position="361"/>
    </location>
</feature>
<name>A0A1B0THA2_9BACT</name>
<dbReference type="GO" id="GO:0004497">
    <property type="term" value="F:monooxygenase activity"/>
    <property type="evidence" value="ECO:0007669"/>
    <property type="project" value="UniProtKB-KW"/>
</dbReference>
<feature type="domain" description="FAD-binding" evidence="3">
    <location>
        <begin position="2"/>
        <end position="169"/>
    </location>
</feature>
<dbReference type="InterPro" id="IPR036188">
    <property type="entry name" value="FAD/NAD-bd_sf"/>
</dbReference>
<dbReference type="InterPro" id="IPR050493">
    <property type="entry name" value="FAD-dep_Monooxygenase_BioMet"/>
</dbReference>
<dbReference type="SUPFAM" id="SSF51905">
    <property type="entry name" value="FAD/NAD(P)-binding domain"/>
    <property type="match status" value="1"/>
</dbReference>
<dbReference type="PANTHER" id="PTHR13789">
    <property type="entry name" value="MONOOXYGENASE"/>
    <property type="match status" value="1"/>
</dbReference>
<dbReference type="PRINTS" id="PR00420">
    <property type="entry name" value="RNGMNOXGNASE"/>
</dbReference>
<dbReference type="InterPro" id="IPR002938">
    <property type="entry name" value="FAD-bd"/>
</dbReference>
<dbReference type="GO" id="GO:0071949">
    <property type="term" value="F:FAD binding"/>
    <property type="evidence" value="ECO:0007669"/>
    <property type="project" value="InterPro"/>
</dbReference>
<keyword evidence="2 4" id="KW-0503">Monooxygenase</keyword>
<evidence type="ECO:0000259" key="3">
    <source>
        <dbReference type="Pfam" id="PF01494"/>
    </source>
</evidence>
<dbReference type="PANTHER" id="PTHR13789:SF268">
    <property type="entry name" value="5-METHYLPHENAZINE-1-CARBOXYLATE 1-MONOOXYGENASE"/>
    <property type="match status" value="1"/>
</dbReference>
<protein>
    <submittedName>
        <fullName evidence="4">Monooxygenase</fullName>
    </submittedName>
</protein>
<evidence type="ECO:0000313" key="4">
    <source>
        <dbReference type="EMBL" id="ALL53629.1"/>
    </source>
</evidence>
<dbReference type="EMBL" id="KP401859">
    <property type="protein sequence ID" value="ALL53629.1"/>
    <property type="molecule type" value="Genomic_DNA"/>
</dbReference>
<dbReference type="Gene3D" id="3.30.9.30">
    <property type="match status" value="1"/>
</dbReference>
<dbReference type="AlphaFoldDB" id="A0A1B0THA2"/>
<reference evidence="4" key="1">
    <citation type="submission" date="2015-01" db="EMBL/GenBank/DDBJ databases">
        <title>Ommochrome synthesis by a marine sediment metagenomic clone in Escherichia coli is catalyzed by a bacterial hemerythrin.</title>
        <authorList>
            <person name="Strand T.A."/>
            <person name="Panzella L."/>
            <person name="Ertesvaag H."/>
            <person name="D'Errico G."/>
            <person name="D'Ischia M."/>
            <person name="Drabloes F."/>
            <person name="Valla S."/>
        </authorList>
    </citation>
    <scope>NUCLEOTIDE SEQUENCE</scope>
</reference>
<dbReference type="SUPFAM" id="SSF54373">
    <property type="entry name" value="FAD-linked reductases, C-terminal domain"/>
    <property type="match status" value="1"/>
</dbReference>
<evidence type="ECO:0000256" key="1">
    <source>
        <dbReference type="ARBA" id="ARBA00023002"/>
    </source>
</evidence>
<proteinExistence type="predicted"/>